<dbReference type="PANTHER" id="PTHR30250">
    <property type="entry name" value="PST FAMILY PREDICTED COLANIC ACID TRANSPORTER"/>
    <property type="match status" value="1"/>
</dbReference>
<evidence type="ECO:0000256" key="5">
    <source>
        <dbReference type="ARBA" id="ARBA00023136"/>
    </source>
</evidence>
<dbReference type="Pfam" id="PF01943">
    <property type="entry name" value="Polysacc_synt"/>
    <property type="match status" value="1"/>
</dbReference>
<reference evidence="7 8" key="1">
    <citation type="submission" date="2020-08" db="EMBL/GenBank/DDBJ databases">
        <title>Putative novel bacterial strains isolated from necrotic wheat leaf tissues caused by Xanthomonas translucens.</title>
        <authorList>
            <person name="Tambong J.T."/>
        </authorList>
    </citation>
    <scope>NUCLEOTIDE SEQUENCE [LARGE SCALE GENOMIC DNA]</scope>
    <source>
        <strain evidence="8">DOAB 1063</strain>
    </source>
</reference>
<keyword evidence="4 6" id="KW-1133">Transmembrane helix</keyword>
<proteinExistence type="predicted"/>
<evidence type="ECO:0000313" key="8">
    <source>
        <dbReference type="Proteomes" id="UP000597613"/>
    </source>
</evidence>
<keyword evidence="8" id="KW-1185">Reference proteome</keyword>
<feature type="transmembrane region" description="Helical" evidence="6">
    <location>
        <begin position="365"/>
        <end position="388"/>
    </location>
</feature>
<protein>
    <submittedName>
        <fullName evidence="7">Oligosaccharide flippase family protein</fullName>
    </submittedName>
</protein>
<keyword evidence="2" id="KW-1003">Cell membrane</keyword>
<feature type="transmembrane region" description="Helical" evidence="6">
    <location>
        <begin position="323"/>
        <end position="345"/>
    </location>
</feature>
<feature type="transmembrane region" description="Helical" evidence="6">
    <location>
        <begin position="171"/>
        <end position="194"/>
    </location>
</feature>
<feature type="transmembrane region" description="Helical" evidence="6">
    <location>
        <begin position="395"/>
        <end position="413"/>
    </location>
</feature>
<feature type="transmembrane region" description="Helical" evidence="6">
    <location>
        <begin position="200"/>
        <end position="219"/>
    </location>
</feature>
<gene>
    <name evidence="7" type="ORF">H8S47_04350</name>
</gene>
<keyword evidence="5 6" id="KW-0472">Membrane</keyword>
<keyword evidence="3 6" id="KW-0812">Transmembrane</keyword>
<feature type="transmembrane region" description="Helical" evidence="6">
    <location>
        <begin position="64"/>
        <end position="87"/>
    </location>
</feature>
<dbReference type="InterPro" id="IPR002797">
    <property type="entry name" value="Polysacc_synth"/>
</dbReference>
<comment type="subcellular location">
    <subcellularLocation>
        <location evidence="1">Cell membrane</location>
        <topology evidence="1">Multi-pass membrane protein</topology>
    </subcellularLocation>
</comment>
<feature type="transmembrane region" description="Helical" evidence="6">
    <location>
        <begin position="31"/>
        <end position="52"/>
    </location>
</feature>
<feature type="transmembrane region" description="Helical" evidence="6">
    <location>
        <begin position="146"/>
        <end position="164"/>
    </location>
</feature>
<evidence type="ECO:0000256" key="1">
    <source>
        <dbReference type="ARBA" id="ARBA00004651"/>
    </source>
</evidence>
<feature type="transmembrane region" description="Helical" evidence="6">
    <location>
        <begin position="419"/>
        <end position="441"/>
    </location>
</feature>
<organism evidence="7 8">
    <name type="scientific">Sphingomonas albertensis</name>
    <dbReference type="NCBI Taxonomy" id="2762591"/>
    <lineage>
        <taxon>Bacteria</taxon>
        <taxon>Pseudomonadati</taxon>
        <taxon>Pseudomonadota</taxon>
        <taxon>Alphaproteobacteria</taxon>
        <taxon>Sphingomonadales</taxon>
        <taxon>Sphingomonadaceae</taxon>
        <taxon>Sphingomonas</taxon>
    </lineage>
</organism>
<evidence type="ECO:0000256" key="2">
    <source>
        <dbReference type="ARBA" id="ARBA00022475"/>
    </source>
</evidence>
<evidence type="ECO:0000256" key="4">
    <source>
        <dbReference type="ARBA" id="ARBA00022989"/>
    </source>
</evidence>
<dbReference type="PANTHER" id="PTHR30250:SF31">
    <property type="entry name" value="INNER MEMBRANE PROTEIN YGHQ"/>
    <property type="match status" value="1"/>
</dbReference>
<accession>A0ABR7AKC6</accession>
<dbReference type="InterPro" id="IPR050833">
    <property type="entry name" value="Poly_Biosynth_Transport"/>
</dbReference>
<dbReference type="RefSeq" id="WP_187502697.1">
    <property type="nucleotide sequence ID" value="NZ_CP162536.1"/>
</dbReference>
<dbReference type="EMBL" id="JACONT010000006">
    <property type="protein sequence ID" value="MBC3940914.1"/>
    <property type="molecule type" value="Genomic_DNA"/>
</dbReference>
<feature type="transmembrane region" description="Helical" evidence="6">
    <location>
        <begin position="108"/>
        <end position="131"/>
    </location>
</feature>
<evidence type="ECO:0000256" key="6">
    <source>
        <dbReference type="SAM" id="Phobius"/>
    </source>
</evidence>
<comment type="caution">
    <text evidence="7">The sequence shown here is derived from an EMBL/GenBank/DDBJ whole genome shotgun (WGS) entry which is preliminary data.</text>
</comment>
<dbReference type="Proteomes" id="UP000597613">
    <property type="component" value="Unassembled WGS sequence"/>
</dbReference>
<evidence type="ECO:0000313" key="7">
    <source>
        <dbReference type="EMBL" id="MBC3940914.1"/>
    </source>
</evidence>
<name>A0ABR7AKC6_9SPHN</name>
<evidence type="ECO:0000256" key="3">
    <source>
        <dbReference type="ARBA" id="ARBA00022692"/>
    </source>
</evidence>
<sequence>MVQDPAPSPAPADAPARAGTTGIFRAAARNLGWLLASRSVLAILSLFYLGFATRTLGVVDFGRFALISGAAQALATFVGFQTWQIIVQYGVEPIQQGDTPRLARLLRLSAILDICSALVGAVLTVAILFAWSDGFGIPPDLMRDTLMFAVVQLITIRSTPLGILRLRDKFSLSAVADSMTPIMRFVGAGAAMIFEPTIRGFMLAWAIAEIVTAATYWIMVARSGDLRLLASGRGSWQQVRDENPGIVRFSLSTNASATLGLSSKQIPLLLVGASIGPAAAGAFRLATQLAQALAKLSQMLSRAAFPEIVRAVRTAEPSRLRRILVRTMLASTAAALVILAIVALVGEPILKLVGGKSFVGAYPVLLWLAAAGCFDLATVSLDTVMTALHRAGTVFAIRAVGVGLLFVAAFVLMPAYGSAGIAAAVATGSVAVAILLGFAAARMTRTPDEAQPA</sequence>